<feature type="transmembrane region" description="Helical" evidence="3">
    <location>
        <begin position="780"/>
        <end position="803"/>
    </location>
</feature>
<feature type="compositionally biased region" description="Basic and acidic residues" evidence="2">
    <location>
        <begin position="161"/>
        <end position="215"/>
    </location>
</feature>
<feature type="region of interest" description="Disordered" evidence="2">
    <location>
        <begin position="1"/>
        <end position="51"/>
    </location>
</feature>
<evidence type="ECO:0000256" key="3">
    <source>
        <dbReference type="SAM" id="Phobius"/>
    </source>
</evidence>
<feature type="compositionally biased region" description="Basic and acidic residues" evidence="2">
    <location>
        <begin position="325"/>
        <end position="350"/>
    </location>
</feature>
<dbReference type="RefSeq" id="WP_229711661.1">
    <property type="nucleotide sequence ID" value="NZ_BMMP01000003.1"/>
</dbReference>
<protein>
    <recommendedName>
        <fullName evidence="6">APOBEC-like N-terminal domain-containing protein</fullName>
    </recommendedName>
</protein>
<dbReference type="Proteomes" id="UP000631535">
    <property type="component" value="Unassembled WGS sequence"/>
</dbReference>
<dbReference type="EMBL" id="BMMP01000003">
    <property type="protein sequence ID" value="GGO45450.1"/>
    <property type="molecule type" value="Genomic_DNA"/>
</dbReference>
<sequence>MKTAPEKSAKASAKSPPETGRSATVQQTAEAAAPAAPTTSGRGLDRRSLQRLQGVAGNAAVSRLVAQRYTAPVKPPPSSAPGFHKVTSDVAAKKQKVAQHPPAEGESKSAQDAAKAPDDDKEAQGKVANSEKMDEAKPGEFDKQAFIDAVNKAIADQAPKNLDEAEKFSESGKAENVKEQVDGKVSDGKKTSAKDIESETKADPDTSAAKEKEVKPMSPDKPPANPGAPDAEGAVPDKQPPEVTDFSDGPKANDKAMADAEVTEEQLKKGNEPEFDAALGEKKKAEADSAKAPDKARGAEKEQLAAAKEGAAAEGTKAMAAMTAKRGEAGKQVEGGKSETKSKDEQKREQVTAKLQKVFDATKKDVEGILDGLDKKVDDQFTKGEQAARKAFEADQSRRMKEYKDKRYSGLTGKARWVKDKFAGLPDEANQLYQHSRKLYVNKMQGVISSIADTIGAELGKAKTRIKKGRSQLEAEVDKLPQDLKKYGQEAAKDFAGKFDDLESEVNDKSKQLVSDLATKYTEALNKVDERIKELQEANKGLIEKAKDAIVGVIKTINELKDLLLGILAKAASAIMKIIKDPVGFLKNLVKAVGAGLELFISNIADHLKKGLVAWLLGTAVKAGIELPAKFDLKGIIQLIASTLGLTWDNIRARVTRKGVPDKAMDAVESQVPVAKALAKEGPSGAADEISAQVGDLKSTILEDLKSYLIPTVIIAGITWIVSLLNPASAFVRAVKAIIDIVSFVVNQGAQIVEFVNAVLDAVIEIANGGAAGVPKMVETALAASIPLLIGLLASLLGIGGLANKVKQVIQKASKPVNRAIDKIVDKIVRAGKKLWRKLKGRGKEGKEEKGSRKRDQRVDALVTAYLKSQELEECSVEEARQVVGRALRKFKKHGLKAISINSPSGDESIVNITASPTRPVMTLWFLRALVSALSSRFRVKDLYGEAFGSKKGARKYSWITARVPTIAIGTLGRSDGYSESIRGESRATSRKFKQAVTKYFKDNPNGSKPIPEIVRDANHRGWHAEEEVISKFTDEQQRLLPAVNILSRDSPGGKPGASLMIKVTRSPCPLCATLMRNLQASVRGDWHPNFRVVTSSIGLYSGGEVDFTFRRPVPSTGPREGGVKGIQVLRAAGIEQRVLTLHDPSFDEVFDAYKAGTISSADLTGFIRMMFGRNDKYADELRRAVGQVTFTM</sequence>
<accession>A0ABQ2M111</accession>
<keyword evidence="1" id="KW-0175">Coiled coil</keyword>
<dbReference type="Gene3D" id="1.20.120.20">
    <property type="entry name" value="Apolipoprotein"/>
    <property type="match status" value="1"/>
</dbReference>
<proteinExistence type="predicted"/>
<keyword evidence="3" id="KW-0812">Transmembrane</keyword>
<comment type="caution">
    <text evidence="4">The sequence shown here is derived from an EMBL/GenBank/DDBJ whole genome shotgun (WGS) entry which is preliminary data.</text>
</comment>
<feature type="coiled-coil region" evidence="1">
    <location>
        <begin position="518"/>
        <end position="545"/>
    </location>
</feature>
<organism evidence="4 5">
    <name type="scientific">Streptomyces daqingensis</name>
    <dbReference type="NCBI Taxonomy" id="1472640"/>
    <lineage>
        <taxon>Bacteria</taxon>
        <taxon>Bacillati</taxon>
        <taxon>Actinomycetota</taxon>
        <taxon>Actinomycetes</taxon>
        <taxon>Kitasatosporales</taxon>
        <taxon>Streptomycetaceae</taxon>
        <taxon>Streptomyces</taxon>
    </lineage>
</organism>
<dbReference type="SUPFAM" id="SSF58113">
    <property type="entry name" value="Apolipoprotein A-I"/>
    <property type="match status" value="1"/>
</dbReference>
<feature type="transmembrane region" description="Helical" evidence="3">
    <location>
        <begin position="708"/>
        <end position="725"/>
    </location>
</feature>
<keyword evidence="5" id="KW-1185">Reference proteome</keyword>
<feature type="compositionally biased region" description="Basic and acidic residues" evidence="2">
    <location>
        <begin position="103"/>
        <end position="144"/>
    </location>
</feature>
<evidence type="ECO:0000256" key="1">
    <source>
        <dbReference type="SAM" id="Coils"/>
    </source>
</evidence>
<feature type="compositionally biased region" description="Low complexity" evidence="2">
    <location>
        <begin position="305"/>
        <end position="324"/>
    </location>
</feature>
<keyword evidence="3" id="KW-0472">Membrane</keyword>
<feature type="compositionally biased region" description="Basic and acidic residues" evidence="2">
    <location>
        <begin position="279"/>
        <end position="303"/>
    </location>
</feature>
<evidence type="ECO:0000313" key="5">
    <source>
        <dbReference type="Proteomes" id="UP000631535"/>
    </source>
</evidence>
<evidence type="ECO:0000313" key="4">
    <source>
        <dbReference type="EMBL" id="GGO45450.1"/>
    </source>
</evidence>
<keyword evidence="3" id="KW-1133">Transmembrane helix</keyword>
<feature type="compositionally biased region" description="Low complexity" evidence="2">
    <location>
        <begin position="10"/>
        <end position="39"/>
    </location>
</feature>
<gene>
    <name evidence="4" type="ORF">GCM10012287_13420</name>
</gene>
<evidence type="ECO:0008006" key="6">
    <source>
        <dbReference type="Google" id="ProtNLM"/>
    </source>
</evidence>
<name>A0ABQ2M111_9ACTN</name>
<evidence type="ECO:0000256" key="2">
    <source>
        <dbReference type="SAM" id="MobiDB-lite"/>
    </source>
</evidence>
<feature type="region of interest" description="Disordered" evidence="2">
    <location>
        <begin position="70"/>
        <end position="144"/>
    </location>
</feature>
<reference evidence="5" key="1">
    <citation type="journal article" date="2019" name="Int. J. Syst. Evol. Microbiol.">
        <title>The Global Catalogue of Microorganisms (GCM) 10K type strain sequencing project: providing services to taxonomists for standard genome sequencing and annotation.</title>
        <authorList>
            <consortium name="The Broad Institute Genomics Platform"/>
            <consortium name="The Broad Institute Genome Sequencing Center for Infectious Disease"/>
            <person name="Wu L."/>
            <person name="Ma J."/>
        </authorList>
    </citation>
    <scope>NUCLEOTIDE SEQUENCE [LARGE SCALE GENOMIC DNA]</scope>
    <source>
        <strain evidence="5">CGMCC 4.7178</strain>
    </source>
</reference>
<feature type="region of interest" description="Disordered" evidence="2">
    <location>
        <begin position="161"/>
        <end position="350"/>
    </location>
</feature>